<dbReference type="EMBL" id="JAVREH010000103">
    <property type="protein sequence ID" value="MDT0264413.1"/>
    <property type="molecule type" value="Genomic_DNA"/>
</dbReference>
<evidence type="ECO:0000313" key="1">
    <source>
        <dbReference type="EMBL" id="MDT0264413.1"/>
    </source>
</evidence>
<reference evidence="2" key="1">
    <citation type="submission" date="2023-07" db="EMBL/GenBank/DDBJ databases">
        <title>30 novel species of actinomycetes from the DSMZ collection.</title>
        <authorList>
            <person name="Nouioui I."/>
        </authorList>
    </citation>
    <scope>NUCLEOTIDE SEQUENCE [LARGE SCALE GENOMIC DNA]</scope>
    <source>
        <strain evidence="2">DSM 44399</strain>
    </source>
</reference>
<keyword evidence="2" id="KW-1185">Reference proteome</keyword>
<accession>A0ABU2JJK7</accession>
<dbReference type="Pfam" id="PF11535">
    <property type="entry name" value="Calci_bind_CcbP"/>
    <property type="match status" value="1"/>
</dbReference>
<gene>
    <name evidence="1" type="ORF">RM423_23945</name>
</gene>
<name>A0ABU2JJK7_9ACTN</name>
<sequence>MTPLPAGQLEEMIEQATVDCYNDSEQACGLFTLLEDALAVPFETTVLGAPVTVTKVDLTAEDQIVAHVRRGGDRQRIPLLDLPPPNPAPAGWEWIVAYRHWATRSGGA</sequence>
<dbReference type="InterPro" id="IPR020994">
    <property type="entry name" value="Uncharacterised_Ca-bd_CcbP"/>
</dbReference>
<comment type="caution">
    <text evidence="1">The sequence shown here is derived from an EMBL/GenBank/DDBJ whole genome shotgun (WGS) entry which is preliminary data.</text>
</comment>
<evidence type="ECO:0000313" key="2">
    <source>
        <dbReference type="Proteomes" id="UP001183176"/>
    </source>
</evidence>
<dbReference type="RefSeq" id="WP_311425550.1">
    <property type="nucleotide sequence ID" value="NZ_JAVREH010000103.1"/>
</dbReference>
<organism evidence="1 2">
    <name type="scientific">Jatrophihabitans lederbergiae</name>
    <dbReference type="NCBI Taxonomy" id="3075547"/>
    <lineage>
        <taxon>Bacteria</taxon>
        <taxon>Bacillati</taxon>
        <taxon>Actinomycetota</taxon>
        <taxon>Actinomycetes</taxon>
        <taxon>Jatrophihabitantales</taxon>
        <taxon>Jatrophihabitantaceae</taxon>
        <taxon>Jatrophihabitans</taxon>
    </lineage>
</organism>
<dbReference type="Proteomes" id="UP001183176">
    <property type="component" value="Unassembled WGS sequence"/>
</dbReference>
<proteinExistence type="predicted"/>
<protein>
    <submittedName>
        <fullName evidence="1">Calcium-binding protein</fullName>
    </submittedName>
</protein>